<dbReference type="EMBL" id="JARRTL010000007">
    <property type="protein sequence ID" value="MEC0484326.1"/>
    <property type="molecule type" value="Genomic_DNA"/>
</dbReference>
<accession>A0ABU6H2S1</accession>
<reference evidence="2 3" key="1">
    <citation type="submission" date="2023-03" db="EMBL/GenBank/DDBJ databases">
        <title>Agriculturally important microbes genome sequencing.</title>
        <authorList>
            <person name="Dunlap C."/>
        </authorList>
    </citation>
    <scope>NUCLEOTIDE SEQUENCE [LARGE SCALE GENOMIC DNA]</scope>
    <source>
        <strain evidence="2 3">CBP-3203</strain>
    </source>
</reference>
<name>A0ABU6H2S1_9BACI</name>
<proteinExistence type="predicted"/>
<dbReference type="Pfam" id="PF16888">
    <property type="entry name" value="YwqH-like"/>
    <property type="match status" value="1"/>
</dbReference>
<gene>
    <name evidence="2" type="ORF">P8828_05615</name>
</gene>
<sequence length="128" mass="14789">MIIWEKTKLFTMQGTLNIKKEELVQLKNCETELTGVREEFNDSKSSIKKPGLSSTTWQGSLADSFKNVRNDMKSAYDDICGKQFDDLFKKLHERIKSLSNEIDSLGKDISSLHKKIEKLEKEEKKAHH</sequence>
<keyword evidence="1" id="KW-0175">Coiled coil</keyword>
<organism evidence="2 3">
    <name type="scientific">Bacillus glycinifermentans</name>
    <dbReference type="NCBI Taxonomy" id="1664069"/>
    <lineage>
        <taxon>Bacteria</taxon>
        <taxon>Bacillati</taxon>
        <taxon>Bacillota</taxon>
        <taxon>Bacilli</taxon>
        <taxon>Bacillales</taxon>
        <taxon>Bacillaceae</taxon>
        <taxon>Bacillus</taxon>
    </lineage>
</organism>
<comment type="caution">
    <text evidence="2">The sequence shown here is derived from an EMBL/GenBank/DDBJ whole genome shotgun (WGS) entry which is preliminary data.</text>
</comment>
<dbReference type="Proteomes" id="UP001341297">
    <property type="component" value="Unassembled WGS sequence"/>
</dbReference>
<feature type="coiled-coil region" evidence="1">
    <location>
        <begin position="88"/>
        <end position="122"/>
    </location>
</feature>
<protein>
    <submittedName>
        <fullName evidence="2">DUF5082 family protein</fullName>
    </submittedName>
</protein>
<keyword evidence="3" id="KW-1185">Reference proteome</keyword>
<evidence type="ECO:0000313" key="3">
    <source>
        <dbReference type="Proteomes" id="UP001341297"/>
    </source>
</evidence>
<evidence type="ECO:0000256" key="1">
    <source>
        <dbReference type="SAM" id="Coils"/>
    </source>
</evidence>
<dbReference type="InterPro" id="IPR031681">
    <property type="entry name" value="YwqH-like"/>
</dbReference>
<evidence type="ECO:0000313" key="2">
    <source>
        <dbReference type="EMBL" id="MEC0484326.1"/>
    </source>
</evidence>